<reference evidence="2" key="2">
    <citation type="submission" date="2020-05" db="UniProtKB">
        <authorList>
            <consortium name="EnsemblMetazoa"/>
        </authorList>
    </citation>
    <scope>IDENTIFICATION</scope>
    <source>
        <strain evidence="2">IAEA</strain>
    </source>
</reference>
<reference evidence="3" key="1">
    <citation type="submission" date="2015-01" db="EMBL/GenBank/DDBJ databases">
        <authorList>
            <person name="Aksoy S."/>
            <person name="Warren W."/>
            <person name="Wilson R.K."/>
        </authorList>
    </citation>
    <scope>NUCLEOTIDE SEQUENCE [LARGE SCALE GENOMIC DNA]</scope>
    <source>
        <strain evidence="3">IAEA</strain>
    </source>
</reference>
<protein>
    <submittedName>
        <fullName evidence="2">Uncharacterized protein</fullName>
    </submittedName>
</protein>
<dbReference type="EMBL" id="JXJN01025562">
    <property type="status" value="NOT_ANNOTATED_CDS"/>
    <property type="molecule type" value="Genomic_DNA"/>
</dbReference>
<evidence type="ECO:0000256" key="1">
    <source>
        <dbReference type="SAM" id="Coils"/>
    </source>
</evidence>
<keyword evidence="1" id="KW-0175">Coiled coil</keyword>
<dbReference type="EnsemblMetazoa" id="GPPI049030-RA">
    <property type="protein sequence ID" value="GPPI049030-PA"/>
    <property type="gene ID" value="GPPI049030"/>
</dbReference>
<keyword evidence="3" id="KW-1185">Reference proteome</keyword>
<evidence type="ECO:0000313" key="2">
    <source>
        <dbReference type="EnsemblMetazoa" id="GPPI049030-PA"/>
    </source>
</evidence>
<feature type="coiled-coil region" evidence="1">
    <location>
        <begin position="37"/>
        <end position="64"/>
    </location>
</feature>
<dbReference type="AlphaFoldDB" id="A0A1B0C4N7"/>
<name>A0A1B0C4N7_9MUSC</name>
<evidence type="ECO:0000313" key="3">
    <source>
        <dbReference type="Proteomes" id="UP000092460"/>
    </source>
</evidence>
<sequence length="181" mass="20518">MTHGLTTVPCVVGRVDIQSPVNVIDGIYTSEPSTSAHARVIQEVYRLQARNEELQRRLGRYEGQEGGPETDSMVPDIGELKEVVKKLIPNDKIVQLHFDDMLTNHRVVYSRAEETIHGCKYIDERTKRKTCAQKTGPVFAVRRLMAAFNMLMSVLHTWEFRCKSTTTQSQTGAGDWIRGKN</sequence>
<organism evidence="2 3">
    <name type="scientific">Glossina palpalis gambiensis</name>
    <dbReference type="NCBI Taxonomy" id="67801"/>
    <lineage>
        <taxon>Eukaryota</taxon>
        <taxon>Metazoa</taxon>
        <taxon>Ecdysozoa</taxon>
        <taxon>Arthropoda</taxon>
        <taxon>Hexapoda</taxon>
        <taxon>Insecta</taxon>
        <taxon>Pterygota</taxon>
        <taxon>Neoptera</taxon>
        <taxon>Endopterygota</taxon>
        <taxon>Diptera</taxon>
        <taxon>Brachycera</taxon>
        <taxon>Muscomorpha</taxon>
        <taxon>Hippoboscoidea</taxon>
        <taxon>Glossinidae</taxon>
        <taxon>Glossina</taxon>
    </lineage>
</organism>
<dbReference type="VEuPathDB" id="VectorBase:GPPI049030"/>
<accession>A0A1B0C4N7</accession>
<proteinExistence type="predicted"/>
<dbReference type="Proteomes" id="UP000092460">
    <property type="component" value="Unassembled WGS sequence"/>
</dbReference>